<dbReference type="InterPro" id="IPR013815">
    <property type="entry name" value="ATP_grasp_subdomain_1"/>
</dbReference>
<dbReference type="PROSITE" id="PS00370">
    <property type="entry name" value="PEP_ENZYMES_PHOS_SITE"/>
    <property type="match status" value="1"/>
</dbReference>
<feature type="domain" description="Pyruvate phosphate dikinase AMP/ATP-binding" evidence="2">
    <location>
        <begin position="75"/>
        <end position="295"/>
    </location>
</feature>
<dbReference type="AlphaFoldDB" id="A0A9D7E2W9"/>
<protein>
    <submittedName>
        <fullName evidence="3">Pyruvate, phosphate dikinase</fullName>
    </submittedName>
</protein>
<gene>
    <name evidence="3" type="ORF">IPH26_02810</name>
</gene>
<dbReference type="InterPro" id="IPR036637">
    <property type="entry name" value="Phosphohistidine_dom_sf"/>
</dbReference>
<evidence type="ECO:0000259" key="1">
    <source>
        <dbReference type="Pfam" id="PF00391"/>
    </source>
</evidence>
<dbReference type="InterPro" id="IPR010121">
    <property type="entry name" value="Pyruvate_phosphate_dikinase"/>
</dbReference>
<evidence type="ECO:0000259" key="2">
    <source>
        <dbReference type="Pfam" id="PF01326"/>
    </source>
</evidence>
<dbReference type="Gene3D" id="3.30.470.20">
    <property type="entry name" value="ATP-grasp fold, B domain"/>
    <property type="match status" value="1"/>
</dbReference>
<keyword evidence="3" id="KW-0670">Pyruvate</keyword>
<dbReference type="GO" id="GO:0050242">
    <property type="term" value="F:pyruvate, phosphate dikinase activity"/>
    <property type="evidence" value="ECO:0007669"/>
    <property type="project" value="InterPro"/>
</dbReference>
<dbReference type="PANTHER" id="PTHR22931">
    <property type="entry name" value="PHOSPHOENOLPYRUVATE DIKINASE-RELATED"/>
    <property type="match status" value="1"/>
</dbReference>
<dbReference type="GO" id="GO:0005524">
    <property type="term" value="F:ATP binding"/>
    <property type="evidence" value="ECO:0007669"/>
    <property type="project" value="InterPro"/>
</dbReference>
<evidence type="ECO:0000313" key="3">
    <source>
        <dbReference type="EMBL" id="MBK6971930.1"/>
    </source>
</evidence>
<organism evidence="3 4">
    <name type="scientific">Candidatus Methylophosphatis roskildensis</name>
    <dbReference type="NCBI Taxonomy" id="2899263"/>
    <lineage>
        <taxon>Bacteria</taxon>
        <taxon>Pseudomonadati</taxon>
        <taxon>Pseudomonadota</taxon>
        <taxon>Betaproteobacteria</taxon>
        <taxon>Nitrosomonadales</taxon>
        <taxon>Sterolibacteriaceae</taxon>
        <taxon>Candidatus Methylophosphatis</taxon>
    </lineage>
</organism>
<sequence>MTTTMTTRMQNVFSIGLQGGSAEPVAETMGFKACNLARMVRIGLPVPQAFVLGTAMCAEHRAHPQKFRERLRGLLESQMERLEAACGLEFGAERKPLLVSVRSGAPVSMPGMMDTVLDIGLTDSTLRGLLRLTGNPRMVWDSYRRLIQQFAEVVYGADPAPFRAALDVAMDRARVARPQELDFQSLGALARDYLILFESLTRTAFPQDPVDQIEAAVSAVFDSWMSPRAVEYRRIHDIAEDMGTAVTVQRMVFGNAGGTSGSGVGFTRDPASGENRMYLDFRFNSQGEDVVSGRHGANDAPRLAVALPAVSAQLQALHGTLETEFRDAQEYEFTVQDGSLWLLQTRNAKRTPWAALRIAVEQVRAGELEPAQALRRLDGIELARIEQRRIALDADCEVLATALPASIGVATGIIALDAAGAQAHAAAGRQAILLREDTSTADIAGIAAARGTLTARGGRTAHAAVVARQLGKVCLVGCTSMRIDSVARRVSFGERQLREGDVITLDCENGRVLAGEARVAVERPTEWLEEVARWRA</sequence>
<dbReference type="Proteomes" id="UP000807785">
    <property type="component" value="Unassembled WGS sequence"/>
</dbReference>
<evidence type="ECO:0000313" key="4">
    <source>
        <dbReference type="Proteomes" id="UP000807785"/>
    </source>
</evidence>
<dbReference type="PANTHER" id="PTHR22931:SF9">
    <property type="entry name" value="PYRUVATE, PHOSPHATE DIKINASE 1, CHLOROPLASTIC"/>
    <property type="match status" value="1"/>
</dbReference>
<dbReference type="Gene3D" id="3.30.1490.20">
    <property type="entry name" value="ATP-grasp fold, A domain"/>
    <property type="match status" value="1"/>
</dbReference>
<dbReference type="EMBL" id="JADJEV010000001">
    <property type="protein sequence ID" value="MBK6971930.1"/>
    <property type="molecule type" value="Genomic_DNA"/>
</dbReference>
<accession>A0A9D7E2W9</accession>
<dbReference type="Gene3D" id="1.10.189.10">
    <property type="entry name" value="Pyruvate Phosphate Dikinase, domain 2"/>
    <property type="match status" value="1"/>
</dbReference>
<dbReference type="Pfam" id="PF00391">
    <property type="entry name" value="PEP-utilizers"/>
    <property type="match status" value="1"/>
</dbReference>
<dbReference type="InterPro" id="IPR002192">
    <property type="entry name" value="PPDK_AMP/ATP-bd"/>
</dbReference>
<proteinExistence type="predicted"/>
<feature type="domain" description="PEP-utilising enzyme mobile" evidence="1">
    <location>
        <begin position="430"/>
        <end position="510"/>
    </location>
</feature>
<dbReference type="InterPro" id="IPR008279">
    <property type="entry name" value="PEP-util_enz_mobile_dom"/>
</dbReference>
<dbReference type="Gene3D" id="3.50.30.10">
    <property type="entry name" value="Phosphohistidine domain"/>
    <property type="match status" value="1"/>
</dbReference>
<dbReference type="Pfam" id="PF01326">
    <property type="entry name" value="PPDK_N"/>
    <property type="match status" value="1"/>
</dbReference>
<reference evidence="3" key="1">
    <citation type="submission" date="2020-10" db="EMBL/GenBank/DDBJ databases">
        <title>Connecting structure to function with the recovery of over 1000 high-quality activated sludge metagenome-assembled genomes encoding full-length rRNA genes using long-read sequencing.</title>
        <authorList>
            <person name="Singleton C.M."/>
            <person name="Petriglieri F."/>
            <person name="Kristensen J.M."/>
            <person name="Kirkegaard R.H."/>
            <person name="Michaelsen T.Y."/>
            <person name="Andersen M.H."/>
            <person name="Karst S.M."/>
            <person name="Dueholm M.S."/>
            <person name="Nielsen P.H."/>
            <person name="Albertsen M."/>
        </authorList>
    </citation>
    <scope>NUCLEOTIDE SEQUENCE</scope>
    <source>
        <strain evidence="3">Bjer_18-Q3-R1-45_BAT3C.347</strain>
    </source>
</reference>
<dbReference type="SUPFAM" id="SSF52009">
    <property type="entry name" value="Phosphohistidine domain"/>
    <property type="match status" value="1"/>
</dbReference>
<dbReference type="InterPro" id="IPR018274">
    <property type="entry name" value="PEP_util_AS"/>
</dbReference>
<name>A0A9D7E2W9_9PROT</name>
<dbReference type="GO" id="GO:0016301">
    <property type="term" value="F:kinase activity"/>
    <property type="evidence" value="ECO:0007669"/>
    <property type="project" value="InterPro"/>
</dbReference>
<dbReference type="Gene3D" id="1.20.80.30">
    <property type="match status" value="1"/>
</dbReference>
<comment type="caution">
    <text evidence="3">The sequence shown here is derived from an EMBL/GenBank/DDBJ whole genome shotgun (WGS) entry which is preliminary data.</text>
</comment>
<dbReference type="SUPFAM" id="SSF56059">
    <property type="entry name" value="Glutathione synthetase ATP-binding domain-like"/>
    <property type="match status" value="1"/>
</dbReference>